<feature type="transmembrane region" description="Helical" evidence="1">
    <location>
        <begin position="174"/>
        <end position="191"/>
    </location>
</feature>
<dbReference type="AlphaFoldDB" id="A0A5S4YBG9"/>
<feature type="transmembrane region" description="Helical" evidence="1">
    <location>
        <begin position="39"/>
        <end position="59"/>
    </location>
</feature>
<proteinExistence type="predicted"/>
<name>A0A5S4YBG9_9BRAD</name>
<keyword evidence="4" id="KW-1185">Reference proteome</keyword>
<keyword evidence="1" id="KW-0472">Membrane</keyword>
<evidence type="ECO:0000256" key="1">
    <source>
        <dbReference type="SAM" id="Phobius"/>
    </source>
</evidence>
<feature type="signal peptide" evidence="2">
    <location>
        <begin position="1"/>
        <end position="23"/>
    </location>
</feature>
<keyword evidence="2" id="KW-0732">Signal</keyword>
<evidence type="ECO:0000313" key="4">
    <source>
        <dbReference type="Proteomes" id="UP000324797"/>
    </source>
</evidence>
<dbReference type="EMBL" id="VSTH01000184">
    <property type="protein sequence ID" value="TYO61368.1"/>
    <property type="molecule type" value="Genomic_DNA"/>
</dbReference>
<protein>
    <submittedName>
        <fullName evidence="3">DUF4239 domain-containing protein</fullName>
    </submittedName>
</protein>
<dbReference type="InterPro" id="IPR025333">
    <property type="entry name" value="DUF4239"/>
</dbReference>
<comment type="caution">
    <text evidence="3">The sequence shown here is derived from an EMBL/GenBank/DDBJ whole genome shotgun (WGS) entry which is preliminary data.</text>
</comment>
<evidence type="ECO:0000313" key="3">
    <source>
        <dbReference type="EMBL" id="TYO61368.1"/>
    </source>
</evidence>
<dbReference type="Pfam" id="PF14023">
    <property type="entry name" value="Bestrophin-like"/>
    <property type="match status" value="1"/>
</dbReference>
<organism evidence="3 4">
    <name type="scientific">Bradyrhizobium hipponense</name>
    <dbReference type="NCBI Taxonomy" id="2605638"/>
    <lineage>
        <taxon>Bacteria</taxon>
        <taxon>Pseudomonadati</taxon>
        <taxon>Pseudomonadota</taxon>
        <taxon>Alphaproteobacteria</taxon>
        <taxon>Hyphomicrobiales</taxon>
        <taxon>Nitrobacteraceae</taxon>
        <taxon>Bradyrhizobium</taxon>
    </lineage>
</organism>
<keyword evidence="1" id="KW-0812">Transmembrane</keyword>
<feature type="transmembrane region" description="Helical" evidence="1">
    <location>
        <begin position="197"/>
        <end position="219"/>
    </location>
</feature>
<accession>A0A5S4YBG9</accession>
<sequence>MALVIFGFTYLLAAAIFAAVAMAATEERAKSLKAISPGMLPVLGIIFGLFVAFTASQVWGDSDRASAAVSREASSLRSAVLLAAGLPAEQETRLRALVRDYVGQAVTVEWPMMAHQEASLKVTPPALAEALQLVVAMTGQATVQRELIDALEQALDARRQRIIVSLAAVNPVKWWCLYLQAACALLVIGLVHCDNRLGSAIAMGLFATGVATSVLLIAAHDRPFAGQISIQPEPLLQIMPEAPAKT</sequence>
<dbReference type="Proteomes" id="UP000324797">
    <property type="component" value="Unassembled WGS sequence"/>
</dbReference>
<gene>
    <name evidence="3" type="ORF">FXV83_38290</name>
</gene>
<evidence type="ECO:0000256" key="2">
    <source>
        <dbReference type="SAM" id="SignalP"/>
    </source>
</evidence>
<reference evidence="3 4" key="1">
    <citation type="submission" date="2019-08" db="EMBL/GenBank/DDBJ databases">
        <title>Bradyrhizobium hipponensis sp. nov., a rhizobium isolated from a Lupinus angustifolius root nodule in Tunisia.</title>
        <authorList>
            <person name="Off K."/>
            <person name="Rejili M."/>
            <person name="Mars M."/>
            <person name="Brachmann A."/>
            <person name="Marin M."/>
        </authorList>
    </citation>
    <scope>NUCLEOTIDE SEQUENCE [LARGE SCALE GENOMIC DNA]</scope>
    <source>
        <strain evidence="4">aSej3</strain>
    </source>
</reference>
<feature type="chain" id="PRO_5024275447" evidence="2">
    <location>
        <begin position="24"/>
        <end position="246"/>
    </location>
</feature>
<dbReference type="RefSeq" id="WP_148745087.1">
    <property type="nucleotide sequence ID" value="NZ_VSTH01000184.1"/>
</dbReference>
<keyword evidence="1" id="KW-1133">Transmembrane helix</keyword>